<organism evidence="1 2">
    <name type="scientific">Ooceraea biroi</name>
    <name type="common">Clonal raider ant</name>
    <name type="synonym">Cerapachys biroi</name>
    <dbReference type="NCBI Taxonomy" id="2015173"/>
    <lineage>
        <taxon>Eukaryota</taxon>
        <taxon>Metazoa</taxon>
        <taxon>Ecdysozoa</taxon>
        <taxon>Arthropoda</taxon>
        <taxon>Hexapoda</taxon>
        <taxon>Insecta</taxon>
        <taxon>Pterygota</taxon>
        <taxon>Neoptera</taxon>
        <taxon>Endopterygota</taxon>
        <taxon>Hymenoptera</taxon>
        <taxon>Apocrita</taxon>
        <taxon>Aculeata</taxon>
        <taxon>Formicoidea</taxon>
        <taxon>Formicidae</taxon>
        <taxon>Dorylinae</taxon>
        <taxon>Ooceraea</taxon>
    </lineage>
</organism>
<dbReference type="OrthoDB" id="190089at2759"/>
<proteinExistence type="predicted"/>
<name>A0A026WVJ9_OOCBI</name>
<sequence length="52" mass="6120">MALYVLHLFSIEDADIGIMNDNTVLFERLQTDSFYRSMVKGTFKDLVDRNYL</sequence>
<dbReference type="AlphaFoldDB" id="A0A026WVJ9"/>
<evidence type="ECO:0000313" key="2">
    <source>
        <dbReference type="Proteomes" id="UP000053097"/>
    </source>
</evidence>
<accession>A0A026WVJ9</accession>
<dbReference type="Proteomes" id="UP000053097">
    <property type="component" value="Unassembled WGS sequence"/>
</dbReference>
<dbReference type="EMBL" id="KK107083">
    <property type="protein sequence ID" value="EZA60075.1"/>
    <property type="molecule type" value="Genomic_DNA"/>
</dbReference>
<keyword evidence="2" id="KW-1185">Reference proteome</keyword>
<gene>
    <name evidence="1" type="ORF">X777_13900</name>
</gene>
<evidence type="ECO:0000313" key="1">
    <source>
        <dbReference type="EMBL" id="EZA60075.1"/>
    </source>
</evidence>
<protein>
    <submittedName>
        <fullName evidence="1">Uncharacterized protein</fullName>
    </submittedName>
</protein>
<reference evidence="1 2" key="1">
    <citation type="journal article" date="2014" name="Curr. Biol.">
        <title>The genome of the clonal raider ant Cerapachys biroi.</title>
        <authorList>
            <person name="Oxley P.R."/>
            <person name="Ji L."/>
            <person name="Fetter-Pruneda I."/>
            <person name="McKenzie S.K."/>
            <person name="Li C."/>
            <person name="Hu H."/>
            <person name="Zhang G."/>
            <person name="Kronauer D.J."/>
        </authorList>
    </citation>
    <scope>NUCLEOTIDE SEQUENCE [LARGE SCALE GENOMIC DNA]</scope>
</reference>